<feature type="compositionally biased region" description="Low complexity" evidence="1">
    <location>
        <begin position="17"/>
        <end position="28"/>
    </location>
</feature>
<evidence type="ECO:0000256" key="1">
    <source>
        <dbReference type="SAM" id="MobiDB-lite"/>
    </source>
</evidence>
<keyword evidence="3" id="KW-0396">Initiation factor</keyword>
<feature type="compositionally biased region" description="Gly residues" evidence="1">
    <location>
        <begin position="306"/>
        <end position="316"/>
    </location>
</feature>
<feature type="compositionally biased region" description="Low complexity" evidence="1">
    <location>
        <begin position="88"/>
        <end position="98"/>
    </location>
</feature>
<protein>
    <submittedName>
        <fullName evidence="3">Translation initiation factor IF-2</fullName>
    </submittedName>
</protein>
<proteinExistence type="predicted"/>
<dbReference type="AlphaFoldDB" id="A0A9W2VZ05"/>
<dbReference type="Proteomes" id="UP001165780">
    <property type="component" value="Unplaced"/>
</dbReference>
<gene>
    <name evidence="3" type="primary">IRX2-DT</name>
</gene>
<evidence type="ECO:0000313" key="3">
    <source>
        <dbReference type="RefSeq" id="XP_053763613.1"/>
    </source>
</evidence>
<dbReference type="RefSeq" id="XP_053763613.1">
    <property type="nucleotide sequence ID" value="XM_053907638.1"/>
</dbReference>
<feature type="compositionally biased region" description="Low complexity" evidence="1">
    <location>
        <begin position="69"/>
        <end position="80"/>
    </location>
</feature>
<name>A0A9W2VZ05_PANPR</name>
<accession>A0A9W2VZ05</accession>
<keyword evidence="3" id="KW-0648">Protein biosynthesis</keyword>
<feature type="region of interest" description="Disordered" evidence="1">
    <location>
        <begin position="1"/>
        <end position="192"/>
    </location>
</feature>
<feature type="compositionally biased region" description="Pro residues" evidence="1">
    <location>
        <begin position="53"/>
        <end position="68"/>
    </location>
</feature>
<dbReference type="GO" id="GO:0003743">
    <property type="term" value="F:translation initiation factor activity"/>
    <property type="evidence" value="ECO:0007669"/>
    <property type="project" value="UniProtKB-KW"/>
</dbReference>
<reference evidence="3" key="1">
    <citation type="submission" date="2025-08" db="UniProtKB">
        <authorList>
            <consortium name="RefSeq"/>
        </authorList>
    </citation>
    <scope>IDENTIFICATION</scope>
    <source>
        <tissue evidence="3">Whole blood</tissue>
    </source>
</reference>
<evidence type="ECO:0000313" key="2">
    <source>
        <dbReference type="Proteomes" id="UP001165780"/>
    </source>
</evidence>
<keyword evidence="2" id="KW-1185">Reference proteome</keyword>
<organism evidence="2 3">
    <name type="scientific">Panthera pardus</name>
    <name type="common">Leopard</name>
    <name type="synonym">Felis pardus</name>
    <dbReference type="NCBI Taxonomy" id="9691"/>
    <lineage>
        <taxon>Eukaryota</taxon>
        <taxon>Metazoa</taxon>
        <taxon>Chordata</taxon>
        <taxon>Craniata</taxon>
        <taxon>Vertebrata</taxon>
        <taxon>Euteleostomi</taxon>
        <taxon>Mammalia</taxon>
        <taxon>Eutheria</taxon>
        <taxon>Laurasiatheria</taxon>
        <taxon>Carnivora</taxon>
        <taxon>Feliformia</taxon>
        <taxon>Felidae</taxon>
        <taxon>Pantherinae</taxon>
        <taxon>Panthera</taxon>
    </lineage>
</organism>
<feature type="compositionally biased region" description="Gly residues" evidence="1">
    <location>
        <begin position="341"/>
        <end position="351"/>
    </location>
</feature>
<sequence>MVGAGRRARVTPSSGQGARRPPSTPGRGAARRRARGPRAEAGRLLWRSRLPRSPSPRPAAPQPGPAEPRAPARAPSHSIVLPPPPPSSAGLLPAAAPRHLPRAPPPPAATASPPLPVRPAGTERRPSARRPVWSTWGTHGPRPALRYEEAGPGAPRGLGSGRLPRAVPRVPAGPGSRAPSSRTARRAQRPPLARSEALLSLGEEGEGARPLAGAQAVAEVAQVQGSPSQTQVSGLRRTHPPWPAGFWLLPPVPLERVGVDTHVSRSRGVLRGRARRKAWSRACARGSLGRSCRRRPGRLADSVGPGLSGGARGGRGAARARESCARAARGRCGPRLRPGPCSGGPGAVPGH</sequence>
<feature type="compositionally biased region" description="Pro residues" evidence="1">
    <location>
        <begin position="102"/>
        <end position="117"/>
    </location>
</feature>
<dbReference type="GeneID" id="109267679"/>
<dbReference type="CTD" id="153571"/>
<feature type="region of interest" description="Disordered" evidence="1">
    <location>
        <begin position="295"/>
        <end position="351"/>
    </location>
</feature>